<dbReference type="InterPro" id="IPR044835">
    <property type="entry name" value="ARF_plant"/>
</dbReference>
<reference evidence="3" key="2">
    <citation type="journal article" date="2018" name="Plant J.">
        <title>The Sorghum bicolor reference genome: improved assembly, gene annotations, a transcriptome atlas, and signatures of genome organization.</title>
        <authorList>
            <person name="McCormick R.F."/>
            <person name="Truong S.K."/>
            <person name="Sreedasyam A."/>
            <person name="Jenkins J."/>
            <person name="Shu S."/>
            <person name="Sims D."/>
            <person name="Kennedy M."/>
            <person name="Amirebrahimi M."/>
            <person name="Weers B.D."/>
            <person name="McKinley B."/>
            <person name="Mattison A."/>
            <person name="Morishige D.T."/>
            <person name="Grimwood J."/>
            <person name="Schmutz J."/>
            <person name="Mullet J.E."/>
        </authorList>
    </citation>
    <scope>NUCLEOTIDE SEQUENCE [LARGE SCALE GENOMIC DNA]</scope>
    <source>
        <strain evidence="3">cv. BTx623</strain>
    </source>
</reference>
<dbReference type="Gene3D" id="2.30.30.1040">
    <property type="match status" value="1"/>
</dbReference>
<gene>
    <name evidence="2" type="ORF">SORBI_3006G045901</name>
</gene>
<dbReference type="GO" id="GO:0006355">
    <property type="term" value="P:regulation of DNA-templated transcription"/>
    <property type="evidence" value="ECO:0007669"/>
    <property type="project" value="InterPro"/>
</dbReference>
<keyword evidence="3" id="KW-1185">Reference proteome</keyword>
<dbReference type="GO" id="GO:0003677">
    <property type="term" value="F:DNA binding"/>
    <property type="evidence" value="ECO:0007669"/>
    <property type="project" value="InterPro"/>
</dbReference>
<dbReference type="InParanoid" id="A0A1Z5RC61"/>
<organism evidence="2 3">
    <name type="scientific">Sorghum bicolor</name>
    <name type="common">Sorghum</name>
    <name type="synonym">Sorghum vulgare</name>
    <dbReference type="NCBI Taxonomy" id="4558"/>
    <lineage>
        <taxon>Eukaryota</taxon>
        <taxon>Viridiplantae</taxon>
        <taxon>Streptophyta</taxon>
        <taxon>Embryophyta</taxon>
        <taxon>Tracheophyta</taxon>
        <taxon>Spermatophyta</taxon>
        <taxon>Magnoliopsida</taxon>
        <taxon>Liliopsida</taxon>
        <taxon>Poales</taxon>
        <taxon>Poaceae</taxon>
        <taxon>PACMAD clade</taxon>
        <taxon>Panicoideae</taxon>
        <taxon>Andropogonodae</taxon>
        <taxon>Andropogoneae</taxon>
        <taxon>Sorghinae</taxon>
        <taxon>Sorghum</taxon>
    </lineage>
</organism>
<dbReference type="PANTHER" id="PTHR31384:SF72">
    <property type="entry name" value="AUXIN RESPONSE FACTOR 4"/>
    <property type="match status" value="1"/>
</dbReference>
<dbReference type="STRING" id="4558.A0A1Z5RC61"/>
<dbReference type="InterPro" id="IPR010525">
    <property type="entry name" value="ARF_dom"/>
</dbReference>
<feature type="domain" description="Auxin response factor" evidence="1">
    <location>
        <begin position="12"/>
        <end position="55"/>
    </location>
</feature>
<dbReference type="EMBL" id="CM000765">
    <property type="protein sequence ID" value="OQU81354.1"/>
    <property type="molecule type" value="Genomic_DNA"/>
</dbReference>
<dbReference type="PANTHER" id="PTHR31384">
    <property type="entry name" value="AUXIN RESPONSE FACTOR 4-RELATED"/>
    <property type="match status" value="1"/>
</dbReference>
<dbReference type="Gramene" id="OQU81354">
    <property type="protein sequence ID" value="OQU81354"/>
    <property type="gene ID" value="SORBI_3006G045901"/>
</dbReference>
<dbReference type="Pfam" id="PF06507">
    <property type="entry name" value="ARF_AD"/>
    <property type="match status" value="1"/>
</dbReference>
<name>A0A1Z5RC61_SORBI</name>
<dbReference type="AlphaFoldDB" id="A0A1Z5RC61"/>
<evidence type="ECO:0000313" key="2">
    <source>
        <dbReference type="EMBL" id="OQU81354.1"/>
    </source>
</evidence>
<dbReference type="OrthoDB" id="1928202at2759"/>
<reference evidence="2 3" key="1">
    <citation type="journal article" date="2009" name="Nature">
        <title>The Sorghum bicolor genome and the diversification of grasses.</title>
        <authorList>
            <person name="Paterson A.H."/>
            <person name="Bowers J.E."/>
            <person name="Bruggmann R."/>
            <person name="Dubchak I."/>
            <person name="Grimwood J."/>
            <person name="Gundlach H."/>
            <person name="Haberer G."/>
            <person name="Hellsten U."/>
            <person name="Mitros T."/>
            <person name="Poliakov A."/>
            <person name="Schmutz J."/>
            <person name="Spannagl M."/>
            <person name="Tang H."/>
            <person name="Wang X."/>
            <person name="Wicker T."/>
            <person name="Bharti A.K."/>
            <person name="Chapman J."/>
            <person name="Feltus F.A."/>
            <person name="Gowik U."/>
            <person name="Grigoriev I.V."/>
            <person name="Lyons E."/>
            <person name="Maher C.A."/>
            <person name="Martis M."/>
            <person name="Narechania A."/>
            <person name="Otillar R.P."/>
            <person name="Penning B.W."/>
            <person name="Salamov A.A."/>
            <person name="Wang Y."/>
            <person name="Zhang L."/>
            <person name="Carpita N.C."/>
            <person name="Freeling M."/>
            <person name="Gingle A.R."/>
            <person name="Hash C.T."/>
            <person name="Keller B."/>
            <person name="Klein P."/>
            <person name="Kresovich S."/>
            <person name="McCann M.C."/>
            <person name="Ming R."/>
            <person name="Peterson D.G."/>
            <person name="Mehboob-ur-Rahman"/>
            <person name="Ware D."/>
            <person name="Westhoff P."/>
            <person name="Mayer K.F."/>
            <person name="Messing J."/>
            <person name="Rokhsar D.S."/>
        </authorList>
    </citation>
    <scope>NUCLEOTIDE SEQUENCE [LARGE SCALE GENOMIC DNA]</scope>
    <source>
        <strain evidence="3">cv. BTx623</strain>
    </source>
</reference>
<sequence>MIHNGVSKRTIILFGVRFRMRFEGEEALERRFTGTIVRCENLDPLWPDSSWRYLKNCKLKNNLALLGFGWPFFQSQLNCEIWTVNGH</sequence>
<proteinExistence type="predicted"/>
<dbReference type="GO" id="GO:0005634">
    <property type="term" value="C:nucleus"/>
    <property type="evidence" value="ECO:0007669"/>
    <property type="project" value="InterPro"/>
</dbReference>
<dbReference type="Proteomes" id="UP000000768">
    <property type="component" value="Chromosome 6"/>
</dbReference>
<accession>A0A1Z5RC61</accession>
<dbReference type="GO" id="GO:0009725">
    <property type="term" value="P:response to hormone"/>
    <property type="evidence" value="ECO:0007669"/>
    <property type="project" value="InterPro"/>
</dbReference>
<protein>
    <recommendedName>
        <fullName evidence="1">Auxin response factor domain-containing protein</fullName>
    </recommendedName>
</protein>
<evidence type="ECO:0000259" key="1">
    <source>
        <dbReference type="Pfam" id="PF06507"/>
    </source>
</evidence>
<evidence type="ECO:0000313" key="3">
    <source>
        <dbReference type="Proteomes" id="UP000000768"/>
    </source>
</evidence>